<dbReference type="InterPro" id="IPR005119">
    <property type="entry name" value="LysR_subst-bd"/>
</dbReference>
<dbReference type="Gene3D" id="3.40.190.290">
    <property type="match status" value="1"/>
</dbReference>
<dbReference type="PANTHER" id="PTHR30537">
    <property type="entry name" value="HTH-TYPE TRANSCRIPTIONAL REGULATOR"/>
    <property type="match status" value="1"/>
</dbReference>
<dbReference type="AlphaFoldDB" id="A0A8I1YCW5"/>
<comment type="caution">
    <text evidence="7">The sequence shown here is derived from an EMBL/GenBank/DDBJ whole genome shotgun (WGS) entry which is preliminary data.</text>
</comment>
<evidence type="ECO:0000256" key="5">
    <source>
        <dbReference type="ARBA" id="ARBA00023163"/>
    </source>
</evidence>
<dbReference type="SUPFAM" id="SSF46785">
    <property type="entry name" value="Winged helix' DNA-binding domain"/>
    <property type="match status" value="1"/>
</dbReference>
<keyword evidence="3" id="KW-0805">Transcription regulation</keyword>
<dbReference type="PRINTS" id="PR00039">
    <property type="entry name" value="HTHLYSR"/>
</dbReference>
<keyword evidence="5" id="KW-0804">Transcription</keyword>
<dbReference type="SUPFAM" id="SSF53850">
    <property type="entry name" value="Periplasmic binding protein-like II"/>
    <property type="match status" value="1"/>
</dbReference>
<name>A0A8I1YCW5_BRAEL</name>
<comment type="function">
    <text evidence="1">NodD regulates the expression of the nodABCFE genes which encode other nodulation proteins. NodD is also a negative regulator of its own expression. Binds flavonoids as inducers.</text>
</comment>
<reference evidence="7" key="1">
    <citation type="submission" date="2021-02" db="EMBL/GenBank/DDBJ databases">
        <title>Genomic Encyclopedia of Type Strains, Phase IV (KMG-V): Genome sequencing to study the core and pangenomes of soil and plant-associated prokaryotes.</title>
        <authorList>
            <person name="Whitman W."/>
        </authorList>
    </citation>
    <scope>NUCLEOTIDE SEQUENCE</scope>
    <source>
        <strain evidence="7">USDA 406</strain>
    </source>
</reference>
<comment type="similarity">
    <text evidence="2">Belongs to the LysR transcriptional regulatory family.</text>
</comment>
<dbReference type="Pfam" id="PF03466">
    <property type="entry name" value="LysR_substrate"/>
    <property type="match status" value="1"/>
</dbReference>
<organism evidence="7 8">
    <name type="scientific">Bradyrhizobium elkanii</name>
    <dbReference type="NCBI Taxonomy" id="29448"/>
    <lineage>
        <taxon>Bacteria</taxon>
        <taxon>Pseudomonadati</taxon>
        <taxon>Pseudomonadota</taxon>
        <taxon>Alphaproteobacteria</taxon>
        <taxon>Hyphomicrobiales</taxon>
        <taxon>Nitrobacteraceae</taxon>
        <taxon>Bradyrhizobium</taxon>
    </lineage>
</organism>
<dbReference type="InterPro" id="IPR058163">
    <property type="entry name" value="LysR-type_TF_proteobact-type"/>
</dbReference>
<dbReference type="FunFam" id="1.10.10.10:FF:000001">
    <property type="entry name" value="LysR family transcriptional regulator"/>
    <property type="match status" value="1"/>
</dbReference>
<evidence type="ECO:0000256" key="3">
    <source>
        <dbReference type="ARBA" id="ARBA00023015"/>
    </source>
</evidence>
<gene>
    <name evidence="7" type="ORF">JOH49_003951</name>
</gene>
<evidence type="ECO:0000313" key="7">
    <source>
        <dbReference type="EMBL" id="MBP1294198.1"/>
    </source>
</evidence>
<dbReference type="PROSITE" id="PS50931">
    <property type="entry name" value="HTH_LYSR"/>
    <property type="match status" value="1"/>
</dbReference>
<protein>
    <submittedName>
        <fullName evidence="7">DNA-binding transcriptional LysR family regulator</fullName>
    </submittedName>
</protein>
<evidence type="ECO:0000256" key="1">
    <source>
        <dbReference type="ARBA" id="ARBA00003502"/>
    </source>
</evidence>
<dbReference type="EMBL" id="JAFICZ010000001">
    <property type="protein sequence ID" value="MBP1294198.1"/>
    <property type="molecule type" value="Genomic_DNA"/>
</dbReference>
<dbReference type="InterPro" id="IPR036388">
    <property type="entry name" value="WH-like_DNA-bd_sf"/>
</dbReference>
<dbReference type="GO" id="GO:0003700">
    <property type="term" value="F:DNA-binding transcription factor activity"/>
    <property type="evidence" value="ECO:0007669"/>
    <property type="project" value="InterPro"/>
</dbReference>
<dbReference type="Gene3D" id="1.10.10.10">
    <property type="entry name" value="Winged helix-like DNA-binding domain superfamily/Winged helix DNA-binding domain"/>
    <property type="match status" value="1"/>
</dbReference>
<feature type="domain" description="HTH lysR-type" evidence="6">
    <location>
        <begin position="60"/>
        <end position="117"/>
    </location>
</feature>
<evidence type="ECO:0000259" key="6">
    <source>
        <dbReference type="PROSITE" id="PS50931"/>
    </source>
</evidence>
<accession>A0A8I1YCW5</accession>
<evidence type="ECO:0000256" key="4">
    <source>
        <dbReference type="ARBA" id="ARBA00023125"/>
    </source>
</evidence>
<evidence type="ECO:0000313" key="8">
    <source>
        <dbReference type="Proteomes" id="UP000673383"/>
    </source>
</evidence>
<dbReference type="InterPro" id="IPR000847">
    <property type="entry name" value="LysR_HTH_N"/>
</dbReference>
<keyword evidence="4 7" id="KW-0238">DNA-binding</keyword>
<dbReference type="PANTHER" id="PTHR30537:SF5">
    <property type="entry name" value="HTH-TYPE TRANSCRIPTIONAL ACTIVATOR TTDR-RELATED"/>
    <property type="match status" value="1"/>
</dbReference>
<evidence type="ECO:0000256" key="2">
    <source>
        <dbReference type="ARBA" id="ARBA00009437"/>
    </source>
</evidence>
<proteinExistence type="inferred from homology"/>
<dbReference type="Pfam" id="PF00126">
    <property type="entry name" value="HTH_1"/>
    <property type="match status" value="1"/>
</dbReference>
<dbReference type="InterPro" id="IPR036390">
    <property type="entry name" value="WH_DNA-bd_sf"/>
</dbReference>
<dbReference type="Proteomes" id="UP000673383">
    <property type="component" value="Unassembled WGS sequence"/>
</dbReference>
<dbReference type="GO" id="GO:0003677">
    <property type="term" value="F:DNA binding"/>
    <property type="evidence" value="ECO:0007669"/>
    <property type="project" value="UniProtKB-KW"/>
</dbReference>
<sequence length="364" mass="39676">MTTLRSSSEFEAKLVMAVGSFPWAPPCAVPLKRTLLRGFLVDNQDHIRFYNSTMAQISLDRLTGLIAFARAASLGSYTAAARAVGVSPSAVSKSVQRLELHLGLKLFSRTTRSLTLTPEGRELHQRALRLILEAEAIEQAAVAARSEPAGVLKVTVPLPIGVHIVAPALPRFRERYPKLSVDLRLGDQFVDLIREGVDVAIRVGDLEDSRLISRQLAPHTIGVFAAPGYLARRGTPQRPEDLTEHDSVNFRFQSSGQAFRWPFMRGERPLEFTPDAGIVTDNSDAVAAVIAAGGGIGITPTFVAAPYVRRGELVPLLSEFLRPRSSITALWPESRRGSPNVKAFIAHLGDVFTSPTPWDAAVMQ</sequence>
<dbReference type="CDD" id="cd08422">
    <property type="entry name" value="PBP2_CrgA_like"/>
    <property type="match status" value="1"/>
</dbReference>